<proteinExistence type="predicted"/>
<name>A0A915CQS0_9BILA</name>
<evidence type="ECO:0000313" key="1">
    <source>
        <dbReference type="Proteomes" id="UP000887574"/>
    </source>
</evidence>
<protein>
    <submittedName>
        <fullName evidence="2">Uncharacterized protein</fullName>
    </submittedName>
</protein>
<dbReference type="AlphaFoldDB" id="A0A915CQS0"/>
<organism evidence="1 2">
    <name type="scientific">Ditylenchus dipsaci</name>
    <dbReference type="NCBI Taxonomy" id="166011"/>
    <lineage>
        <taxon>Eukaryota</taxon>
        <taxon>Metazoa</taxon>
        <taxon>Ecdysozoa</taxon>
        <taxon>Nematoda</taxon>
        <taxon>Chromadorea</taxon>
        <taxon>Rhabditida</taxon>
        <taxon>Tylenchina</taxon>
        <taxon>Tylenchomorpha</taxon>
        <taxon>Sphaerularioidea</taxon>
        <taxon>Anguinidae</taxon>
        <taxon>Anguininae</taxon>
        <taxon>Ditylenchus</taxon>
    </lineage>
</organism>
<dbReference type="WBParaSite" id="jg11136">
    <property type="protein sequence ID" value="jg11136"/>
    <property type="gene ID" value="jg11136"/>
</dbReference>
<keyword evidence="1" id="KW-1185">Reference proteome</keyword>
<accession>A0A915CQS0</accession>
<dbReference type="Proteomes" id="UP000887574">
    <property type="component" value="Unplaced"/>
</dbReference>
<sequence length="82" mass="8781">MCNLLLLYKTAAAGLPAANWPILSSDLADGIQLVLTRKGYTSGVTPICGGGRQQEEQKGILTGSQRNDATFFYQTIRVGIHA</sequence>
<evidence type="ECO:0000313" key="2">
    <source>
        <dbReference type="WBParaSite" id="jg11136"/>
    </source>
</evidence>
<reference evidence="2" key="1">
    <citation type="submission" date="2022-11" db="UniProtKB">
        <authorList>
            <consortium name="WormBaseParasite"/>
        </authorList>
    </citation>
    <scope>IDENTIFICATION</scope>
</reference>